<dbReference type="InterPro" id="IPR006571">
    <property type="entry name" value="TLDc_dom"/>
</dbReference>
<evidence type="ECO:0000259" key="2">
    <source>
        <dbReference type="PROSITE" id="PS51886"/>
    </source>
</evidence>
<dbReference type="PANTHER" id="PTHR14241:SF32">
    <property type="entry name" value="VWFA DOMAIN-CONTAINING PROTEIN-RELATED"/>
    <property type="match status" value="1"/>
</dbReference>
<sequence>MSKSLTERDFDQVESWIGTGPKTFNLLYSITRDGCNASVFHQKCDNQGPTLTILYNKEGSVFGGYNGVSWVSPLKQLNQTDEAAFLYQLYFSGNKIQRKCSLKRWQTSSCSISGYGPVFGSALYTDLNTFKSNIQKSTSGEYNLNGNMDSYGKNYESQGTSSKEVNNGHMRVTELEVYAVKDGQRKLPDLPTQWRKTAEWGPKLLDSLKEEIKGIKPPKGHDVPHFNILLIGHLGSGKSSFCNLVTSVFRGRISHRARVGGTSQTSTTTLFTPYDFGEKAGLRLYDSRGIAETDRLDLLQCNFILDGNVPDFYEMTPTSLISNDDANFRQRPTLRNKIHCVVFVLDGSTVDDISTPMLQKLESYRDLLNRKEIPQAVLVTNIDKLCKHISKTFESLTVKEVVDKVAVLLKLPRNSILPVKNYEEEMESDENINILALLAVRQIMFFAEDYLENRKIKQIIRSRGEFIDCEEALDPFSSCTGEEGGFVVFMG</sequence>
<gene>
    <name evidence="3" type="ORF">MAR_006914</name>
</gene>
<reference evidence="3" key="1">
    <citation type="submission" date="2022-11" db="EMBL/GenBank/DDBJ databases">
        <title>Centuries of genome instability and evolution in soft-shell clam transmissible cancer (bioRxiv).</title>
        <authorList>
            <person name="Hart S.F.M."/>
            <person name="Yonemitsu M.A."/>
            <person name="Giersch R.M."/>
            <person name="Beal B.F."/>
            <person name="Arriagada G."/>
            <person name="Davis B.W."/>
            <person name="Ostrander E.A."/>
            <person name="Goff S.P."/>
            <person name="Metzger M.J."/>
        </authorList>
    </citation>
    <scope>NUCLEOTIDE SEQUENCE</scope>
    <source>
        <strain evidence="3">MELC-2E11</strain>
        <tissue evidence="3">Siphon/mantle</tissue>
    </source>
</reference>
<dbReference type="PANTHER" id="PTHR14241">
    <property type="entry name" value="INTERFERON-INDUCED PROTEIN 44"/>
    <property type="match status" value="1"/>
</dbReference>
<dbReference type="InterPro" id="IPR027417">
    <property type="entry name" value="P-loop_NTPase"/>
</dbReference>
<dbReference type="Gene3D" id="3.40.50.300">
    <property type="entry name" value="P-loop containing nucleotide triphosphate hydrolases"/>
    <property type="match status" value="1"/>
</dbReference>
<evidence type="ECO:0000313" key="4">
    <source>
        <dbReference type="Proteomes" id="UP001164746"/>
    </source>
</evidence>
<evidence type="ECO:0000256" key="1">
    <source>
        <dbReference type="ARBA" id="ARBA00009243"/>
    </source>
</evidence>
<dbReference type="SMART" id="SM00584">
    <property type="entry name" value="TLDc"/>
    <property type="match status" value="1"/>
</dbReference>
<dbReference type="CDD" id="cd00882">
    <property type="entry name" value="Ras_like_GTPase"/>
    <property type="match status" value="1"/>
</dbReference>
<dbReference type="EMBL" id="CP111012">
    <property type="protein sequence ID" value="WAQ94443.1"/>
    <property type="molecule type" value="Genomic_DNA"/>
</dbReference>
<feature type="domain" description="TLDc" evidence="2">
    <location>
        <begin position="1"/>
        <end position="181"/>
    </location>
</feature>
<evidence type="ECO:0000313" key="3">
    <source>
        <dbReference type="EMBL" id="WAQ94443.1"/>
    </source>
</evidence>
<dbReference type="PROSITE" id="PS51886">
    <property type="entry name" value="TLDC"/>
    <property type="match status" value="1"/>
</dbReference>
<dbReference type="Proteomes" id="UP001164746">
    <property type="component" value="Chromosome 1"/>
</dbReference>
<proteinExistence type="inferred from homology"/>
<dbReference type="SUPFAM" id="SSF52540">
    <property type="entry name" value="P-loop containing nucleoside triphosphate hydrolases"/>
    <property type="match status" value="1"/>
</dbReference>
<protein>
    <submittedName>
        <fullName evidence="3">IFI44-like protein</fullName>
    </submittedName>
</protein>
<name>A0ABY7DAY6_MYAAR</name>
<dbReference type="Pfam" id="PF07534">
    <property type="entry name" value="TLD"/>
    <property type="match status" value="1"/>
</dbReference>
<comment type="similarity">
    <text evidence="1">Belongs to the IFI44 family.</text>
</comment>
<keyword evidence="4" id="KW-1185">Reference proteome</keyword>
<accession>A0ABY7DAY6</accession>
<organism evidence="3 4">
    <name type="scientific">Mya arenaria</name>
    <name type="common">Soft-shell clam</name>
    <dbReference type="NCBI Taxonomy" id="6604"/>
    <lineage>
        <taxon>Eukaryota</taxon>
        <taxon>Metazoa</taxon>
        <taxon>Spiralia</taxon>
        <taxon>Lophotrochozoa</taxon>
        <taxon>Mollusca</taxon>
        <taxon>Bivalvia</taxon>
        <taxon>Autobranchia</taxon>
        <taxon>Heteroconchia</taxon>
        <taxon>Euheterodonta</taxon>
        <taxon>Imparidentia</taxon>
        <taxon>Neoheterodontei</taxon>
        <taxon>Myida</taxon>
        <taxon>Myoidea</taxon>
        <taxon>Myidae</taxon>
        <taxon>Mya</taxon>
    </lineage>
</organism>